<accession>A0A3N4Z6H0</accession>
<dbReference type="AlphaFoldDB" id="A0A3N4Z6H0"/>
<keyword evidence="1" id="KW-0812">Transmembrane</keyword>
<dbReference type="EMBL" id="RKRA01000001">
    <property type="protein sequence ID" value="RPF27927.1"/>
    <property type="molecule type" value="Genomic_DNA"/>
</dbReference>
<sequence>MSLFFGILDLLLVLYILVLLVRLVLDWVQLFARSWRPTGLVLVVANGAYALTDPPLRFLRRLIPPLRLGQVQLDLGFIILFIGVQILRAVVATLARSIG</sequence>
<name>A0A3N4Z6H0_9MICO</name>
<evidence type="ECO:0000256" key="1">
    <source>
        <dbReference type="SAM" id="Phobius"/>
    </source>
</evidence>
<organism evidence="2 3">
    <name type="scientific">Georgenia muralis</name>
    <dbReference type="NCBI Taxonomy" id="154117"/>
    <lineage>
        <taxon>Bacteria</taxon>
        <taxon>Bacillati</taxon>
        <taxon>Actinomycetota</taxon>
        <taxon>Actinomycetes</taxon>
        <taxon>Micrococcales</taxon>
        <taxon>Bogoriellaceae</taxon>
        <taxon>Georgenia</taxon>
    </lineage>
</organism>
<proteinExistence type="predicted"/>
<keyword evidence="3" id="KW-1185">Reference proteome</keyword>
<dbReference type="OrthoDB" id="3216131at2"/>
<evidence type="ECO:0000313" key="2">
    <source>
        <dbReference type="EMBL" id="RPF27927.1"/>
    </source>
</evidence>
<keyword evidence="1" id="KW-1133">Transmembrane helix</keyword>
<dbReference type="RefSeq" id="WP_123917821.1">
    <property type="nucleotide sequence ID" value="NZ_RKRA01000001.1"/>
</dbReference>
<dbReference type="InterPro" id="IPR003425">
    <property type="entry name" value="CCB3/YggT"/>
</dbReference>
<reference evidence="2 3" key="1">
    <citation type="submission" date="2018-11" db="EMBL/GenBank/DDBJ databases">
        <title>Sequencing the genomes of 1000 actinobacteria strains.</title>
        <authorList>
            <person name="Klenk H.-P."/>
        </authorList>
    </citation>
    <scope>NUCLEOTIDE SEQUENCE [LARGE SCALE GENOMIC DNA]</scope>
    <source>
        <strain evidence="2 3">DSM 14418</strain>
    </source>
</reference>
<gene>
    <name evidence="2" type="ORF">EDD32_2430</name>
</gene>
<protein>
    <submittedName>
        <fullName evidence="2">YggT family protein</fullName>
    </submittedName>
</protein>
<dbReference type="Proteomes" id="UP000280726">
    <property type="component" value="Unassembled WGS sequence"/>
</dbReference>
<feature type="transmembrane region" description="Helical" evidence="1">
    <location>
        <begin position="7"/>
        <end position="28"/>
    </location>
</feature>
<dbReference type="GO" id="GO:0016020">
    <property type="term" value="C:membrane"/>
    <property type="evidence" value="ECO:0007669"/>
    <property type="project" value="InterPro"/>
</dbReference>
<dbReference type="Pfam" id="PF02325">
    <property type="entry name" value="CCB3_YggT"/>
    <property type="match status" value="1"/>
</dbReference>
<keyword evidence="1" id="KW-0472">Membrane</keyword>
<feature type="transmembrane region" description="Helical" evidence="1">
    <location>
        <begin position="73"/>
        <end position="95"/>
    </location>
</feature>
<evidence type="ECO:0000313" key="3">
    <source>
        <dbReference type="Proteomes" id="UP000280726"/>
    </source>
</evidence>
<comment type="caution">
    <text evidence="2">The sequence shown here is derived from an EMBL/GenBank/DDBJ whole genome shotgun (WGS) entry which is preliminary data.</text>
</comment>